<proteinExistence type="predicted"/>
<organism evidence="1 2">
    <name type="scientific">Gossypium arboreum</name>
    <name type="common">Tree cotton</name>
    <name type="synonym">Gossypium nanking</name>
    <dbReference type="NCBI Taxonomy" id="29729"/>
    <lineage>
        <taxon>Eukaryota</taxon>
        <taxon>Viridiplantae</taxon>
        <taxon>Streptophyta</taxon>
        <taxon>Embryophyta</taxon>
        <taxon>Tracheophyta</taxon>
        <taxon>Spermatophyta</taxon>
        <taxon>Magnoliopsida</taxon>
        <taxon>eudicotyledons</taxon>
        <taxon>Gunneridae</taxon>
        <taxon>Pentapetalae</taxon>
        <taxon>rosids</taxon>
        <taxon>malvids</taxon>
        <taxon>Malvales</taxon>
        <taxon>Malvaceae</taxon>
        <taxon>Malvoideae</taxon>
        <taxon>Gossypium</taxon>
    </lineage>
</organism>
<sequence length="32" mass="3856">MNSRYLLSELYERFDSSLVSDKLELRITLSNY</sequence>
<dbReference type="Proteomes" id="UP000032142">
    <property type="component" value="Unassembled WGS sequence"/>
</dbReference>
<dbReference type="AlphaFoldDB" id="A0A0B0NFT3"/>
<protein>
    <submittedName>
        <fullName evidence="1">Uncharacterized protein</fullName>
    </submittedName>
</protein>
<reference evidence="2" key="1">
    <citation type="submission" date="2014-09" db="EMBL/GenBank/DDBJ databases">
        <authorList>
            <person name="Mudge J."/>
            <person name="Ramaraj T."/>
            <person name="Lindquist I.E."/>
            <person name="Bharti A.K."/>
            <person name="Sundararajan A."/>
            <person name="Cameron C.T."/>
            <person name="Woodward J.E."/>
            <person name="May G.D."/>
            <person name="Brubaker C."/>
            <person name="Broadhvest J."/>
            <person name="Wilkins T.A."/>
        </authorList>
    </citation>
    <scope>NUCLEOTIDE SEQUENCE</scope>
    <source>
        <strain evidence="2">cv. AKA8401</strain>
    </source>
</reference>
<keyword evidence="2" id="KW-1185">Reference proteome</keyword>
<gene>
    <name evidence="1" type="ORF">F383_12998</name>
</gene>
<evidence type="ECO:0000313" key="1">
    <source>
        <dbReference type="EMBL" id="KHG10679.1"/>
    </source>
</evidence>
<accession>A0A0B0NFT3</accession>
<dbReference type="EMBL" id="KN394400">
    <property type="protein sequence ID" value="KHG10679.1"/>
    <property type="molecule type" value="Genomic_DNA"/>
</dbReference>
<name>A0A0B0NFT3_GOSAR</name>
<evidence type="ECO:0000313" key="2">
    <source>
        <dbReference type="Proteomes" id="UP000032142"/>
    </source>
</evidence>